<proteinExistence type="predicted"/>
<feature type="transmembrane region" description="Helical" evidence="6">
    <location>
        <begin position="262"/>
        <end position="295"/>
    </location>
</feature>
<dbReference type="Proteomes" id="UP000509301">
    <property type="component" value="Chromosome"/>
</dbReference>
<dbReference type="GO" id="GO:0005384">
    <property type="term" value="F:manganese ion transmembrane transporter activity"/>
    <property type="evidence" value="ECO:0007669"/>
    <property type="project" value="TreeGrafter"/>
</dbReference>
<keyword evidence="8" id="KW-1185">Reference proteome</keyword>
<dbReference type="OrthoDB" id="211791at2157"/>
<dbReference type="GeneID" id="55640347"/>
<evidence type="ECO:0000256" key="2">
    <source>
        <dbReference type="ARBA" id="ARBA00022448"/>
    </source>
</evidence>
<reference evidence="7 8" key="1">
    <citation type="submission" date="2020-02" db="EMBL/GenBank/DDBJ databases">
        <title>Comparative genome analysis reveals the metabolism and evolution of the thermophilic archaeal genus Metallosphaera.</title>
        <authorList>
            <person name="Jiang C."/>
        </authorList>
    </citation>
    <scope>NUCLEOTIDE SEQUENCE [LARGE SCALE GENOMIC DNA]</scope>
    <source>
        <strain evidence="7 8">Ric-A</strain>
    </source>
</reference>
<evidence type="ECO:0000256" key="3">
    <source>
        <dbReference type="ARBA" id="ARBA00022692"/>
    </source>
</evidence>
<evidence type="ECO:0000256" key="4">
    <source>
        <dbReference type="ARBA" id="ARBA00022989"/>
    </source>
</evidence>
<evidence type="ECO:0000256" key="1">
    <source>
        <dbReference type="ARBA" id="ARBA00004141"/>
    </source>
</evidence>
<comment type="subcellular location">
    <subcellularLocation>
        <location evidence="1">Membrane</location>
        <topology evidence="1">Multi-pass membrane protein</topology>
    </subcellularLocation>
</comment>
<sequence>MSRREVARLFGPAWIALLADADAASIIGGLITGKQYGLGLMWFVLLLALPLFIVQEAAGRISAITGKSLGEIIRTHYSKKIAILATFPIFSIDVFTYISEYIGIALGSYLIGIPPFIGLMTFFILHLLVIMTKNYEKTEKTLLFISFLLILSSIVAIIPKSPQLHFSAYISTSNNFLTYLAINIGAVVTPPCMLIYQSSATSLKYNRVNEITVKDKLSWITRETALGAISTELIIVFAEAIGTGLNSIDPTNTFQLSSVLRSIFSVLPMIFGILIISAGFLALIVVSLSSAWGVLEALGKDNHTRNLLKIYSLESIPAIIVVYLYSYNYSEVLQFAITLLTLAPIVFTVIATILGILVSNRNIMKDHAYSRLRMSIYFLTVALIFIGGIIGVMSLT</sequence>
<dbReference type="GO" id="GO:0034755">
    <property type="term" value="P:iron ion transmembrane transport"/>
    <property type="evidence" value="ECO:0007669"/>
    <property type="project" value="TreeGrafter"/>
</dbReference>
<dbReference type="GO" id="GO:0015086">
    <property type="term" value="F:cadmium ion transmembrane transporter activity"/>
    <property type="evidence" value="ECO:0007669"/>
    <property type="project" value="TreeGrafter"/>
</dbReference>
<feature type="transmembrane region" description="Helical" evidence="6">
    <location>
        <begin position="307"/>
        <end position="326"/>
    </location>
</feature>
<accession>A0A6N0NQP9</accession>
<feature type="transmembrane region" description="Helical" evidence="6">
    <location>
        <begin position="80"/>
        <end position="98"/>
    </location>
</feature>
<dbReference type="RefSeq" id="WP_174628558.1">
    <property type="nucleotide sequence ID" value="NZ_CP049074.1"/>
</dbReference>
<name>A0A6N0NQP9_9CREN</name>
<keyword evidence="5 6" id="KW-0472">Membrane</keyword>
<evidence type="ECO:0000313" key="8">
    <source>
        <dbReference type="Proteomes" id="UP000509301"/>
    </source>
</evidence>
<dbReference type="Pfam" id="PF01566">
    <property type="entry name" value="Nramp"/>
    <property type="match status" value="1"/>
</dbReference>
<keyword evidence="3 6" id="KW-0812">Transmembrane</keyword>
<feature type="transmembrane region" description="Helical" evidence="6">
    <location>
        <begin position="224"/>
        <end position="242"/>
    </location>
</feature>
<organism evidence="7 8">
    <name type="scientific">Metallosphaera tengchongensis</name>
    <dbReference type="NCBI Taxonomy" id="1532350"/>
    <lineage>
        <taxon>Archaea</taxon>
        <taxon>Thermoproteota</taxon>
        <taxon>Thermoprotei</taxon>
        <taxon>Sulfolobales</taxon>
        <taxon>Sulfolobaceae</taxon>
        <taxon>Metallosphaera</taxon>
    </lineage>
</organism>
<dbReference type="KEGG" id="mten:GWK48_00340"/>
<feature type="transmembrane region" description="Helical" evidence="6">
    <location>
        <begin position="141"/>
        <end position="158"/>
    </location>
</feature>
<evidence type="ECO:0000256" key="6">
    <source>
        <dbReference type="SAM" id="Phobius"/>
    </source>
</evidence>
<dbReference type="PANTHER" id="PTHR11706:SF33">
    <property type="entry name" value="NATURAL RESISTANCE-ASSOCIATED MACROPHAGE PROTEIN 2"/>
    <property type="match status" value="1"/>
</dbReference>
<feature type="transmembrane region" description="Helical" evidence="6">
    <location>
        <begin position="39"/>
        <end position="59"/>
    </location>
</feature>
<feature type="transmembrane region" description="Helical" evidence="6">
    <location>
        <begin position="104"/>
        <end position="129"/>
    </location>
</feature>
<dbReference type="InterPro" id="IPR001046">
    <property type="entry name" value="NRAMP_fam"/>
</dbReference>
<dbReference type="EMBL" id="CP049074">
    <property type="protein sequence ID" value="QKQ99045.1"/>
    <property type="molecule type" value="Genomic_DNA"/>
</dbReference>
<protein>
    <submittedName>
        <fullName evidence="7">Divalent metal cation transporter</fullName>
    </submittedName>
</protein>
<evidence type="ECO:0000256" key="5">
    <source>
        <dbReference type="ARBA" id="ARBA00023136"/>
    </source>
</evidence>
<keyword evidence="2" id="KW-0813">Transport</keyword>
<dbReference type="PANTHER" id="PTHR11706">
    <property type="entry name" value="SOLUTE CARRIER PROTEIN FAMILY 11 MEMBER"/>
    <property type="match status" value="1"/>
</dbReference>
<dbReference type="GO" id="GO:0005886">
    <property type="term" value="C:plasma membrane"/>
    <property type="evidence" value="ECO:0007669"/>
    <property type="project" value="TreeGrafter"/>
</dbReference>
<dbReference type="AlphaFoldDB" id="A0A6N0NQP9"/>
<feature type="transmembrane region" description="Helical" evidence="6">
    <location>
        <begin position="376"/>
        <end position="395"/>
    </location>
</feature>
<feature type="transmembrane region" description="Helical" evidence="6">
    <location>
        <begin position="332"/>
        <end position="356"/>
    </location>
</feature>
<evidence type="ECO:0000313" key="7">
    <source>
        <dbReference type="EMBL" id="QKQ99045.1"/>
    </source>
</evidence>
<feature type="transmembrane region" description="Helical" evidence="6">
    <location>
        <begin position="178"/>
        <end position="196"/>
    </location>
</feature>
<gene>
    <name evidence="7" type="ORF">GWK48_00340</name>
</gene>
<keyword evidence="4 6" id="KW-1133">Transmembrane helix</keyword>